<gene>
    <name evidence="9" type="ORF">V6575_03540</name>
</gene>
<keyword evidence="4 9" id="KW-0032">Aminotransferase</keyword>
<dbReference type="InterPro" id="IPR015421">
    <property type="entry name" value="PyrdxlP-dep_Trfase_major"/>
</dbReference>
<comment type="catalytic activity">
    <reaction evidence="7">
        <text>L-aspartate + 2-oxoglutarate = oxaloacetate + L-glutamate</text>
        <dbReference type="Rhea" id="RHEA:21824"/>
        <dbReference type="ChEBI" id="CHEBI:16452"/>
        <dbReference type="ChEBI" id="CHEBI:16810"/>
        <dbReference type="ChEBI" id="CHEBI:29985"/>
        <dbReference type="ChEBI" id="CHEBI:29991"/>
        <dbReference type="EC" id="2.6.1.1"/>
    </reaction>
</comment>
<dbReference type="EMBL" id="JBAKIA010000001">
    <property type="protein sequence ID" value="MEJ8473149.1"/>
    <property type="molecule type" value="Genomic_DNA"/>
</dbReference>
<dbReference type="EC" id="2.6.1.1" evidence="3"/>
<proteinExistence type="inferred from homology"/>
<name>A0ABU8TG77_9HYPH</name>
<comment type="cofactor">
    <cofactor evidence="1">
        <name>pyridoxal 5'-phosphate</name>
        <dbReference type="ChEBI" id="CHEBI:597326"/>
    </cofactor>
</comment>
<sequence>MLKTIAGFDRIGEENAFAVLARATKLASEGRDIINLGIGQPDFQTPGHIVEAAIKALRDGHHGYTPATGILPLREAVCSDLHKRIGVDTNPDNVLIVPGGKVTMFMAILMFGEPGAEILYPDPGFPIYRSMIEFTGAKPIPVPIREENEFAFSAEETLSLLTDKTRLLILNSPANPTGGITPRSEIEKLVRGLEAFPNVAIMSDEIYGQMTYDGMEHVSLLGFAEIRDRLILLDGWSKTYAMTGWRMGYSLWPDQLTDKARKLAVNAWSCVNATAQYAGMAALTGPQDEARAMVAEFDKRRKVVVEGLNALPDTSCRTPLGAFYAFPNIKATGWKAKELASALLEEAGVAVIGGPDFGILGEGYIRLSYANSTENIQRALKRMETFLAEHRKS</sequence>
<keyword evidence="10" id="KW-1185">Reference proteome</keyword>
<protein>
    <recommendedName>
        <fullName evidence="3">aspartate transaminase</fullName>
        <ecNumber evidence="3">2.6.1.1</ecNumber>
    </recommendedName>
</protein>
<dbReference type="PANTHER" id="PTHR46383:SF1">
    <property type="entry name" value="ASPARTATE AMINOTRANSFERASE"/>
    <property type="match status" value="1"/>
</dbReference>
<comment type="similarity">
    <text evidence="2">Belongs to the class-I pyridoxal-phosphate-dependent aminotransferase family.</text>
</comment>
<dbReference type="InterPro" id="IPR015422">
    <property type="entry name" value="PyrdxlP-dep_Trfase_small"/>
</dbReference>
<dbReference type="Pfam" id="PF00155">
    <property type="entry name" value="Aminotran_1_2"/>
    <property type="match status" value="1"/>
</dbReference>
<organism evidence="9 10">
    <name type="scientific">Roseibium algae</name>
    <dbReference type="NCBI Taxonomy" id="3123038"/>
    <lineage>
        <taxon>Bacteria</taxon>
        <taxon>Pseudomonadati</taxon>
        <taxon>Pseudomonadota</taxon>
        <taxon>Alphaproteobacteria</taxon>
        <taxon>Hyphomicrobiales</taxon>
        <taxon>Stappiaceae</taxon>
        <taxon>Roseibium</taxon>
    </lineage>
</organism>
<dbReference type="InterPro" id="IPR015424">
    <property type="entry name" value="PyrdxlP-dep_Trfase"/>
</dbReference>
<evidence type="ECO:0000256" key="1">
    <source>
        <dbReference type="ARBA" id="ARBA00001933"/>
    </source>
</evidence>
<dbReference type="CDD" id="cd00609">
    <property type="entry name" value="AAT_like"/>
    <property type="match status" value="1"/>
</dbReference>
<dbReference type="PANTHER" id="PTHR46383">
    <property type="entry name" value="ASPARTATE AMINOTRANSFERASE"/>
    <property type="match status" value="1"/>
</dbReference>
<evidence type="ECO:0000256" key="4">
    <source>
        <dbReference type="ARBA" id="ARBA00022576"/>
    </source>
</evidence>
<evidence type="ECO:0000313" key="10">
    <source>
        <dbReference type="Proteomes" id="UP001385499"/>
    </source>
</evidence>
<dbReference type="GO" id="GO:0008483">
    <property type="term" value="F:transaminase activity"/>
    <property type="evidence" value="ECO:0007669"/>
    <property type="project" value="UniProtKB-KW"/>
</dbReference>
<dbReference type="Proteomes" id="UP001385499">
    <property type="component" value="Unassembled WGS sequence"/>
</dbReference>
<evidence type="ECO:0000256" key="7">
    <source>
        <dbReference type="ARBA" id="ARBA00049185"/>
    </source>
</evidence>
<evidence type="ECO:0000256" key="5">
    <source>
        <dbReference type="ARBA" id="ARBA00022679"/>
    </source>
</evidence>
<evidence type="ECO:0000256" key="6">
    <source>
        <dbReference type="ARBA" id="ARBA00022898"/>
    </source>
</evidence>
<accession>A0ABU8TG77</accession>
<evidence type="ECO:0000256" key="3">
    <source>
        <dbReference type="ARBA" id="ARBA00012753"/>
    </source>
</evidence>
<dbReference type="Gene3D" id="3.90.1150.10">
    <property type="entry name" value="Aspartate Aminotransferase, domain 1"/>
    <property type="match status" value="1"/>
</dbReference>
<dbReference type="RefSeq" id="WP_340272664.1">
    <property type="nucleotide sequence ID" value="NZ_JBAKIA010000001.1"/>
</dbReference>
<evidence type="ECO:0000313" key="9">
    <source>
        <dbReference type="EMBL" id="MEJ8473149.1"/>
    </source>
</evidence>
<dbReference type="Gene3D" id="3.40.640.10">
    <property type="entry name" value="Type I PLP-dependent aspartate aminotransferase-like (Major domain)"/>
    <property type="match status" value="1"/>
</dbReference>
<comment type="caution">
    <text evidence="9">The sequence shown here is derived from an EMBL/GenBank/DDBJ whole genome shotgun (WGS) entry which is preliminary data.</text>
</comment>
<keyword evidence="6" id="KW-0663">Pyridoxal phosphate</keyword>
<dbReference type="InterPro" id="IPR050596">
    <property type="entry name" value="AspAT/PAT-like"/>
</dbReference>
<evidence type="ECO:0000259" key="8">
    <source>
        <dbReference type="Pfam" id="PF00155"/>
    </source>
</evidence>
<dbReference type="SUPFAM" id="SSF53383">
    <property type="entry name" value="PLP-dependent transferases"/>
    <property type="match status" value="1"/>
</dbReference>
<dbReference type="InterPro" id="IPR004839">
    <property type="entry name" value="Aminotransferase_I/II_large"/>
</dbReference>
<reference evidence="9 10" key="1">
    <citation type="submission" date="2024-02" db="EMBL/GenBank/DDBJ databases">
        <title>Roseibium algae sp. nov., isolated from marine alga (Grateloupia sp.), showing potential in myo-inositol conversion.</title>
        <authorList>
            <person name="Wang Y."/>
        </authorList>
    </citation>
    <scope>NUCLEOTIDE SEQUENCE [LARGE SCALE GENOMIC DNA]</scope>
    <source>
        <strain evidence="9 10">H3510</strain>
    </source>
</reference>
<keyword evidence="5 9" id="KW-0808">Transferase</keyword>
<evidence type="ECO:0000256" key="2">
    <source>
        <dbReference type="ARBA" id="ARBA00007441"/>
    </source>
</evidence>
<feature type="domain" description="Aminotransferase class I/classII large" evidence="8">
    <location>
        <begin position="32"/>
        <end position="382"/>
    </location>
</feature>